<evidence type="ECO:0000313" key="6">
    <source>
        <dbReference type="EMBL" id="KRL37672.1"/>
    </source>
</evidence>
<proteinExistence type="predicted"/>
<evidence type="ECO:0000313" key="7">
    <source>
        <dbReference type="Proteomes" id="UP000051155"/>
    </source>
</evidence>
<keyword evidence="4" id="KW-0804">Transcription</keyword>
<dbReference type="Proteomes" id="UP000051155">
    <property type="component" value="Unassembled WGS sequence"/>
</dbReference>
<organism evidence="6 7">
    <name type="scientific">Liquorilactobacillus uvarum DSM 19971</name>
    <dbReference type="NCBI Taxonomy" id="1423812"/>
    <lineage>
        <taxon>Bacteria</taxon>
        <taxon>Bacillati</taxon>
        <taxon>Bacillota</taxon>
        <taxon>Bacilli</taxon>
        <taxon>Lactobacillales</taxon>
        <taxon>Lactobacillaceae</taxon>
        <taxon>Liquorilactobacillus</taxon>
    </lineage>
</organism>
<dbReference type="PANTHER" id="PTHR30385">
    <property type="entry name" value="SIGMA FACTOR F FLAGELLAR"/>
    <property type="match status" value="1"/>
</dbReference>
<evidence type="ECO:0000256" key="4">
    <source>
        <dbReference type="ARBA" id="ARBA00023163"/>
    </source>
</evidence>
<keyword evidence="3" id="KW-0238">DNA-binding</keyword>
<dbReference type="AlphaFoldDB" id="A0A0R1Q9N0"/>
<evidence type="ECO:0000256" key="2">
    <source>
        <dbReference type="ARBA" id="ARBA00023082"/>
    </source>
</evidence>
<reference evidence="6 7" key="1">
    <citation type="journal article" date="2015" name="Genome Announc.">
        <title>Expanding the biotechnology potential of lactobacilli through comparative genomics of 213 strains and associated genera.</title>
        <authorList>
            <person name="Sun Z."/>
            <person name="Harris H.M."/>
            <person name="McCann A."/>
            <person name="Guo C."/>
            <person name="Argimon S."/>
            <person name="Zhang W."/>
            <person name="Yang X."/>
            <person name="Jeffery I.B."/>
            <person name="Cooney J.C."/>
            <person name="Kagawa T.F."/>
            <person name="Liu W."/>
            <person name="Song Y."/>
            <person name="Salvetti E."/>
            <person name="Wrobel A."/>
            <person name="Rasinkangas P."/>
            <person name="Parkhill J."/>
            <person name="Rea M.C."/>
            <person name="O'Sullivan O."/>
            <person name="Ritari J."/>
            <person name="Douillard F.P."/>
            <person name="Paul Ross R."/>
            <person name="Yang R."/>
            <person name="Briner A.E."/>
            <person name="Felis G.E."/>
            <person name="de Vos W.M."/>
            <person name="Barrangou R."/>
            <person name="Klaenhammer T.R."/>
            <person name="Caufield P.W."/>
            <person name="Cui Y."/>
            <person name="Zhang H."/>
            <person name="O'Toole P.W."/>
        </authorList>
    </citation>
    <scope>NUCLEOTIDE SEQUENCE [LARGE SCALE GENOMIC DNA]</scope>
    <source>
        <strain evidence="6 7">DSM 19971</strain>
    </source>
</reference>
<dbReference type="OrthoDB" id="1767844at2"/>
<keyword evidence="1" id="KW-0805">Transcription regulation</keyword>
<comment type="caution">
    <text evidence="6">The sequence shown here is derived from an EMBL/GenBank/DDBJ whole genome shotgun (WGS) entry which is preliminary data.</text>
</comment>
<dbReference type="STRING" id="1423812.FD20_GL002510"/>
<dbReference type="InterPro" id="IPR013324">
    <property type="entry name" value="RNA_pol_sigma_r3/r4-like"/>
</dbReference>
<evidence type="ECO:0000256" key="1">
    <source>
        <dbReference type="ARBA" id="ARBA00023015"/>
    </source>
</evidence>
<keyword evidence="2" id="KW-0731">Sigma factor</keyword>
<evidence type="ECO:0000259" key="5">
    <source>
        <dbReference type="Pfam" id="PF04542"/>
    </source>
</evidence>
<keyword evidence="7" id="KW-1185">Reference proteome</keyword>
<dbReference type="EMBL" id="AZEG01000009">
    <property type="protein sequence ID" value="KRL37672.1"/>
    <property type="molecule type" value="Genomic_DNA"/>
</dbReference>
<dbReference type="InterPro" id="IPR014284">
    <property type="entry name" value="RNA_pol_sigma-70_dom"/>
</dbReference>
<dbReference type="RefSeq" id="WP_057736655.1">
    <property type="nucleotide sequence ID" value="NZ_AZEG01000009.1"/>
</dbReference>
<dbReference type="InterPro" id="IPR007627">
    <property type="entry name" value="RNA_pol_sigma70_r2"/>
</dbReference>
<dbReference type="PATRIC" id="fig|1423812.3.peg.2669"/>
<dbReference type="GO" id="GO:0003677">
    <property type="term" value="F:DNA binding"/>
    <property type="evidence" value="ECO:0007669"/>
    <property type="project" value="UniProtKB-KW"/>
</dbReference>
<feature type="domain" description="RNA polymerase sigma-70 region 2" evidence="5">
    <location>
        <begin position="28"/>
        <end position="96"/>
    </location>
</feature>
<dbReference type="SUPFAM" id="SSF88946">
    <property type="entry name" value="Sigma2 domain of RNA polymerase sigma factors"/>
    <property type="match status" value="1"/>
</dbReference>
<evidence type="ECO:0000256" key="3">
    <source>
        <dbReference type="ARBA" id="ARBA00023125"/>
    </source>
</evidence>
<dbReference type="NCBIfam" id="TIGR02937">
    <property type="entry name" value="sigma70-ECF"/>
    <property type="match status" value="1"/>
</dbReference>
<accession>A0A0R1Q9N0</accession>
<dbReference type="InterPro" id="IPR013325">
    <property type="entry name" value="RNA_pol_sigma_r2"/>
</dbReference>
<sequence length="197" mass="22861">MKNVSTDQDNSLISAIKAKNESVSFKELFDKYRPLVNKAAKRYHFRFQENEDLIQEARIVCYQAALAYDSSTNVSFGKFFQRSLLNRYCSLLRKESAKKRMSDRYAESFDKLLETQGDFVSKSDLPYPNSLAIILSKEIILSMSESMSEMEYSIFNLLVFEHYTPEHICSDLNLSRTRVHRAMSRSRAKLAARFGDM</sequence>
<protein>
    <submittedName>
        <fullName evidence="6">ComX</fullName>
    </submittedName>
</protein>
<gene>
    <name evidence="6" type="ORF">FD20_GL002510</name>
</gene>
<dbReference type="Gene3D" id="1.10.1740.10">
    <property type="match status" value="1"/>
</dbReference>
<dbReference type="GO" id="GO:0016987">
    <property type="term" value="F:sigma factor activity"/>
    <property type="evidence" value="ECO:0007669"/>
    <property type="project" value="UniProtKB-KW"/>
</dbReference>
<name>A0A0R1Q9N0_9LACO</name>
<dbReference type="Pfam" id="PF04542">
    <property type="entry name" value="Sigma70_r2"/>
    <property type="match status" value="1"/>
</dbReference>
<dbReference type="SUPFAM" id="SSF88659">
    <property type="entry name" value="Sigma3 and sigma4 domains of RNA polymerase sigma factors"/>
    <property type="match status" value="1"/>
</dbReference>
<dbReference type="GO" id="GO:0006352">
    <property type="term" value="P:DNA-templated transcription initiation"/>
    <property type="evidence" value="ECO:0007669"/>
    <property type="project" value="InterPro"/>
</dbReference>